<dbReference type="GO" id="GO:0009088">
    <property type="term" value="P:threonine biosynthetic process"/>
    <property type="evidence" value="ECO:0007669"/>
    <property type="project" value="UniProtKB-UniRule"/>
</dbReference>
<dbReference type="InterPro" id="IPR020568">
    <property type="entry name" value="Ribosomal_Su5_D2-typ_SF"/>
</dbReference>
<dbReference type="NCBIfam" id="TIGR00191">
    <property type="entry name" value="thrB"/>
    <property type="match status" value="1"/>
</dbReference>
<keyword evidence="10 11" id="KW-0067">ATP-binding</keyword>
<dbReference type="PROSITE" id="PS00627">
    <property type="entry name" value="GHMP_KINASES_ATP"/>
    <property type="match status" value="1"/>
</dbReference>
<keyword evidence="7 11" id="KW-0791">Threonine biosynthesis</keyword>
<dbReference type="InterPro" id="IPR000870">
    <property type="entry name" value="Homoserine_kinase"/>
</dbReference>
<dbReference type="PIRSF" id="PIRSF000676">
    <property type="entry name" value="Homoser_kin"/>
    <property type="match status" value="1"/>
</dbReference>
<dbReference type="InterPro" id="IPR036554">
    <property type="entry name" value="GHMP_kinase_C_sf"/>
</dbReference>
<sequence>MVKDHLKIRVPATSANLGAGFDVFGIALETPYDIIEIEKSDSTKIVMLGRDSQFVPADPQRNIAGIVASIMKVTVKITIYRNIPLSSGLGSSAAPAAGVAFGINEMFELGLSQNELVRIAAQGEKAVSGAAHADNVAPAIYGGFVIVHKDKIISLRPENIGIVAVHPEIIVSTRQARAILPKKLSLEDISFNTGNAASMVVGMMKSDIRLIGESMANHVIEEVRSNLIKGYREVKQSAIQAGAAGVTISGSGPTLIAVCRMDQRENIAEAMIRAFSEKQVKSEAFITTIGKGIYIIK</sequence>
<evidence type="ECO:0000256" key="2">
    <source>
        <dbReference type="ARBA" id="ARBA00007370"/>
    </source>
</evidence>
<dbReference type="AlphaFoldDB" id="A0A0P8ADU5"/>
<dbReference type="PANTHER" id="PTHR20861">
    <property type="entry name" value="HOMOSERINE/4-DIPHOSPHOCYTIDYL-2-C-METHYL-D-ERYTHRITOL KINASE"/>
    <property type="match status" value="1"/>
</dbReference>
<accession>A0A0P8ADU5</accession>
<dbReference type="PANTHER" id="PTHR20861:SF1">
    <property type="entry name" value="HOMOSERINE KINASE"/>
    <property type="match status" value="1"/>
</dbReference>
<protein>
    <recommendedName>
        <fullName evidence="4 11">Homoserine kinase</fullName>
        <shortName evidence="11">HK</shortName>
        <shortName evidence="11">HSK</shortName>
        <ecNumber evidence="3 11">2.7.1.39</ecNumber>
    </recommendedName>
</protein>
<comment type="subcellular location">
    <subcellularLocation>
        <location evidence="11">Cytoplasm</location>
    </subcellularLocation>
</comment>
<evidence type="ECO:0000259" key="13">
    <source>
        <dbReference type="Pfam" id="PF08544"/>
    </source>
</evidence>
<keyword evidence="8 11" id="KW-0547">Nucleotide-binding</keyword>
<keyword evidence="9 11" id="KW-0418">Kinase</keyword>
<evidence type="ECO:0000313" key="14">
    <source>
        <dbReference type="EMBL" id="KPQ45076.1"/>
    </source>
</evidence>
<dbReference type="SUPFAM" id="SSF54211">
    <property type="entry name" value="Ribosomal protein S5 domain 2-like"/>
    <property type="match status" value="1"/>
</dbReference>
<evidence type="ECO:0000256" key="11">
    <source>
        <dbReference type="HAMAP-Rule" id="MF_00384"/>
    </source>
</evidence>
<dbReference type="PRINTS" id="PR00958">
    <property type="entry name" value="HOMSERKINASE"/>
</dbReference>
<reference evidence="14 15" key="1">
    <citation type="submission" date="2015-09" db="EMBL/GenBank/DDBJ databases">
        <title>A metagenomics-based metabolic model of nitrate-dependent anaerobic oxidation of methane by Methanoperedens-like archaea.</title>
        <authorList>
            <person name="Arshad A."/>
            <person name="Speth D.R."/>
            <person name="De Graaf R.M."/>
            <person name="Op Den Camp H.J."/>
            <person name="Jetten M.S."/>
            <person name="Welte C.U."/>
        </authorList>
    </citation>
    <scope>NUCLEOTIDE SEQUENCE [LARGE SCALE GENOMIC DNA]</scope>
</reference>
<evidence type="ECO:0000256" key="1">
    <source>
        <dbReference type="ARBA" id="ARBA00005015"/>
    </source>
</evidence>
<feature type="binding site" evidence="11">
    <location>
        <begin position="84"/>
        <end position="94"/>
    </location>
    <ligand>
        <name>ATP</name>
        <dbReference type="ChEBI" id="CHEBI:30616"/>
    </ligand>
</feature>
<dbReference type="Gene3D" id="3.30.70.890">
    <property type="entry name" value="GHMP kinase, C-terminal domain"/>
    <property type="match status" value="1"/>
</dbReference>
<evidence type="ECO:0000256" key="4">
    <source>
        <dbReference type="ARBA" id="ARBA00017858"/>
    </source>
</evidence>
<dbReference type="Proteomes" id="UP000050360">
    <property type="component" value="Unassembled WGS sequence"/>
</dbReference>
<comment type="pathway">
    <text evidence="1 11">Amino-acid biosynthesis; L-threonine biosynthesis; L-threonine from L-aspartate: step 4/5.</text>
</comment>
<evidence type="ECO:0000256" key="5">
    <source>
        <dbReference type="ARBA" id="ARBA00022605"/>
    </source>
</evidence>
<dbReference type="GO" id="GO:0004413">
    <property type="term" value="F:homoserine kinase activity"/>
    <property type="evidence" value="ECO:0007669"/>
    <property type="project" value="UniProtKB-UniRule"/>
</dbReference>
<evidence type="ECO:0000256" key="6">
    <source>
        <dbReference type="ARBA" id="ARBA00022679"/>
    </source>
</evidence>
<dbReference type="PATRIC" id="fig|1719120.3.peg.367"/>
<dbReference type="InterPro" id="IPR006203">
    <property type="entry name" value="GHMP_knse_ATP-bd_CS"/>
</dbReference>
<evidence type="ECO:0000256" key="3">
    <source>
        <dbReference type="ARBA" id="ARBA00012078"/>
    </source>
</evidence>
<comment type="similarity">
    <text evidence="2 11">Belongs to the GHMP kinase family. Homoserine kinase subfamily.</text>
</comment>
<gene>
    <name evidence="11" type="primary">thrB</name>
    <name evidence="14" type="ORF">MPEBLZ_00338</name>
</gene>
<evidence type="ECO:0000256" key="7">
    <source>
        <dbReference type="ARBA" id="ARBA00022697"/>
    </source>
</evidence>
<keyword evidence="6 11" id="KW-0808">Transferase</keyword>
<evidence type="ECO:0000256" key="9">
    <source>
        <dbReference type="ARBA" id="ARBA00022777"/>
    </source>
</evidence>
<comment type="catalytic activity">
    <reaction evidence="11">
        <text>L-homoserine + ATP = O-phospho-L-homoserine + ADP + H(+)</text>
        <dbReference type="Rhea" id="RHEA:13985"/>
        <dbReference type="ChEBI" id="CHEBI:15378"/>
        <dbReference type="ChEBI" id="CHEBI:30616"/>
        <dbReference type="ChEBI" id="CHEBI:57476"/>
        <dbReference type="ChEBI" id="CHEBI:57590"/>
        <dbReference type="ChEBI" id="CHEBI:456216"/>
        <dbReference type="EC" id="2.7.1.39"/>
    </reaction>
</comment>
<name>A0A0P8ADU5_9EURY</name>
<organism evidence="14 15">
    <name type="scientific">Candidatus Methanoperedens nitratireducens</name>
    <dbReference type="NCBI Taxonomy" id="1392998"/>
    <lineage>
        <taxon>Archaea</taxon>
        <taxon>Methanobacteriati</taxon>
        <taxon>Methanobacteriota</taxon>
        <taxon>Stenosarchaea group</taxon>
        <taxon>Methanomicrobia</taxon>
        <taxon>Methanosarcinales</taxon>
        <taxon>ANME-2 cluster</taxon>
        <taxon>Candidatus Methanoperedentaceae</taxon>
        <taxon>Candidatus Methanoperedens</taxon>
    </lineage>
</organism>
<dbReference type="Pfam" id="PF00288">
    <property type="entry name" value="GHMP_kinases_N"/>
    <property type="match status" value="1"/>
</dbReference>
<comment type="caution">
    <text evidence="14">The sequence shown here is derived from an EMBL/GenBank/DDBJ whole genome shotgun (WGS) entry which is preliminary data.</text>
</comment>
<dbReference type="InterPro" id="IPR013750">
    <property type="entry name" value="GHMP_kinase_C_dom"/>
</dbReference>
<dbReference type="SUPFAM" id="SSF55060">
    <property type="entry name" value="GHMP Kinase, C-terminal domain"/>
    <property type="match status" value="1"/>
</dbReference>
<keyword evidence="11" id="KW-0963">Cytoplasm</keyword>
<dbReference type="Gene3D" id="3.30.230.10">
    <property type="match status" value="1"/>
</dbReference>
<dbReference type="InterPro" id="IPR014721">
    <property type="entry name" value="Ribsml_uS5_D2-typ_fold_subgr"/>
</dbReference>
<dbReference type="HAMAP" id="MF_00384">
    <property type="entry name" value="Homoser_kinase"/>
    <property type="match status" value="1"/>
</dbReference>
<comment type="function">
    <text evidence="11">Catalyzes the ATP-dependent phosphorylation of L-homoserine to L-homoserine phosphate.</text>
</comment>
<evidence type="ECO:0000259" key="12">
    <source>
        <dbReference type="Pfam" id="PF00288"/>
    </source>
</evidence>
<proteinExistence type="inferred from homology"/>
<dbReference type="InterPro" id="IPR006204">
    <property type="entry name" value="GHMP_kinase_N_dom"/>
</dbReference>
<evidence type="ECO:0000256" key="8">
    <source>
        <dbReference type="ARBA" id="ARBA00022741"/>
    </source>
</evidence>
<feature type="domain" description="GHMP kinase C-terminal" evidence="13">
    <location>
        <begin position="201"/>
        <end position="275"/>
    </location>
</feature>
<dbReference type="GO" id="GO:0005524">
    <property type="term" value="F:ATP binding"/>
    <property type="evidence" value="ECO:0007669"/>
    <property type="project" value="UniProtKB-UniRule"/>
</dbReference>
<dbReference type="GO" id="GO:0005737">
    <property type="term" value="C:cytoplasm"/>
    <property type="evidence" value="ECO:0007669"/>
    <property type="project" value="UniProtKB-SubCell"/>
</dbReference>
<keyword evidence="5 11" id="KW-0028">Amino-acid biosynthesis</keyword>
<dbReference type="NCBIfam" id="NF002288">
    <property type="entry name" value="PRK01212.1-4"/>
    <property type="match status" value="1"/>
</dbReference>
<dbReference type="EC" id="2.7.1.39" evidence="3 11"/>
<dbReference type="EMBL" id="LKCM01000027">
    <property type="protein sequence ID" value="KPQ45076.1"/>
    <property type="molecule type" value="Genomic_DNA"/>
</dbReference>
<evidence type="ECO:0000256" key="10">
    <source>
        <dbReference type="ARBA" id="ARBA00022840"/>
    </source>
</evidence>
<dbReference type="UniPathway" id="UPA00050">
    <property type="reaction ID" value="UER00064"/>
</dbReference>
<evidence type="ECO:0000313" key="15">
    <source>
        <dbReference type="Proteomes" id="UP000050360"/>
    </source>
</evidence>
<dbReference type="Pfam" id="PF08544">
    <property type="entry name" value="GHMP_kinases_C"/>
    <property type="match status" value="1"/>
</dbReference>
<feature type="domain" description="GHMP kinase N-terminal" evidence="12">
    <location>
        <begin position="73"/>
        <end position="143"/>
    </location>
</feature>